<dbReference type="Proteomes" id="UP000595564">
    <property type="component" value="Chromosome"/>
</dbReference>
<feature type="compositionally biased region" description="Basic and acidic residues" evidence="1">
    <location>
        <begin position="1"/>
        <end position="27"/>
    </location>
</feature>
<keyword evidence="3" id="KW-1185">Reference proteome</keyword>
<evidence type="ECO:0000313" key="2">
    <source>
        <dbReference type="EMBL" id="BBB32369.1"/>
    </source>
</evidence>
<name>A0A7R6SY42_9BACT</name>
<sequence>MTDYNVEKHIYEKETENNKGEKEEKKSAGLSVKVENQVIERKKDTITFKANIKNVTGMEVGKLSIILNIYDSKGKLVEKKKVFLANSLKDGKSVPFTYSLKDPEGKITRFDYSFEGIVYKPANKEE</sequence>
<evidence type="ECO:0000313" key="3">
    <source>
        <dbReference type="Proteomes" id="UP000595564"/>
    </source>
</evidence>
<protein>
    <recommendedName>
        <fullName evidence="4">CARDB domain-containing protein</fullName>
    </recommendedName>
</protein>
<proteinExistence type="predicted"/>
<dbReference type="RefSeq" id="WP_201328716.1">
    <property type="nucleotide sequence ID" value="NZ_AP017470.1"/>
</dbReference>
<accession>A0A7R6SY42</accession>
<dbReference type="NCBIfam" id="NF038353">
    <property type="entry name" value="FxLYD_dom"/>
    <property type="match status" value="1"/>
</dbReference>
<dbReference type="KEGG" id="thyd:TTHT_0804"/>
<evidence type="ECO:0008006" key="4">
    <source>
        <dbReference type="Google" id="ProtNLM"/>
    </source>
</evidence>
<reference evidence="2 3" key="1">
    <citation type="journal article" date="2012" name="Extremophiles">
        <title>Thermotomaculum hydrothermale gen. nov., sp. nov., a novel heterotrophic thermophile within the phylum Acidobacteria from a deep-sea hydrothermal vent chimney in the Southern Okinawa Trough.</title>
        <authorList>
            <person name="Izumi H."/>
            <person name="Nunoura T."/>
            <person name="Miyazaki M."/>
            <person name="Mino S."/>
            <person name="Toki T."/>
            <person name="Takai K."/>
            <person name="Sako Y."/>
            <person name="Sawabe T."/>
            <person name="Nakagawa S."/>
        </authorList>
    </citation>
    <scope>NUCLEOTIDE SEQUENCE [LARGE SCALE GENOMIC DNA]</scope>
    <source>
        <strain evidence="2 3">AC55</strain>
    </source>
</reference>
<dbReference type="EMBL" id="AP017470">
    <property type="protein sequence ID" value="BBB32369.1"/>
    <property type="molecule type" value="Genomic_DNA"/>
</dbReference>
<feature type="region of interest" description="Disordered" evidence="1">
    <location>
        <begin position="1"/>
        <end position="28"/>
    </location>
</feature>
<gene>
    <name evidence="2" type="ORF">TTHT_0804</name>
</gene>
<dbReference type="AlphaFoldDB" id="A0A7R6SY42"/>
<dbReference type="InterPro" id="IPR047676">
    <property type="entry name" value="FxLYD_dom"/>
</dbReference>
<evidence type="ECO:0000256" key="1">
    <source>
        <dbReference type="SAM" id="MobiDB-lite"/>
    </source>
</evidence>
<organism evidence="2 3">
    <name type="scientific">Thermotomaculum hydrothermale</name>
    <dbReference type="NCBI Taxonomy" id="981385"/>
    <lineage>
        <taxon>Bacteria</taxon>
        <taxon>Pseudomonadati</taxon>
        <taxon>Acidobacteriota</taxon>
        <taxon>Holophagae</taxon>
        <taxon>Thermotomaculales</taxon>
        <taxon>Thermotomaculaceae</taxon>
        <taxon>Thermotomaculum</taxon>
    </lineage>
</organism>